<reference evidence="1 2" key="1">
    <citation type="journal article" date="2019" name="Sci. Rep.">
        <title>Orb-weaving spider Araneus ventricosus genome elucidates the spidroin gene catalogue.</title>
        <authorList>
            <person name="Kono N."/>
            <person name="Nakamura H."/>
            <person name="Ohtoshi R."/>
            <person name="Moran D.A.P."/>
            <person name="Shinohara A."/>
            <person name="Yoshida Y."/>
            <person name="Fujiwara M."/>
            <person name="Mori M."/>
            <person name="Tomita M."/>
            <person name="Arakawa K."/>
        </authorList>
    </citation>
    <scope>NUCLEOTIDE SEQUENCE [LARGE SCALE GENOMIC DNA]</scope>
</reference>
<proteinExistence type="predicted"/>
<evidence type="ECO:0000313" key="2">
    <source>
        <dbReference type="Proteomes" id="UP000499080"/>
    </source>
</evidence>
<dbReference type="AlphaFoldDB" id="A0A4Y2CMG2"/>
<sequence>MTQRRSKNSILCVFAGVSTGIVVSMTAFGPADRGFVSSFKNNSVCGQKKRGEKREKTTPPSYSAIIKKGERKGDPSVDKALKKGGIYPDEKLFFPTSLQ</sequence>
<keyword evidence="2" id="KW-1185">Reference proteome</keyword>
<organism evidence="1 2">
    <name type="scientific">Araneus ventricosus</name>
    <name type="common">Orbweaver spider</name>
    <name type="synonym">Epeira ventricosa</name>
    <dbReference type="NCBI Taxonomy" id="182803"/>
    <lineage>
        <taxon>Eukaryota</taxon>
        <taxon>Metazoa</taxon>
        <taxon>Ecdysozoa</taxon>
        <taxon>Arthropoda</taxon>
        <taxon>Chelicerata</taxon>
        <taxon>Arachnida</taxon>
        <taxon>Araneae</taxon>
        <taxon>Araneomorphae</taxon>
        <taxon>Entelegynae</taxon>
        <taxon>Araneoidea</taxon>
        <taxon>Araneidae</taxon>
        <taxon>Araneus</taxon>
    </lineage>
</organism>
<accession>A0A4Y2CMG2</accession>
<dbReference type="Proteomes" id="UP000499080">
    <property type="component" value="Unassembled WGS sequence"/>
</dbReference>
<name>A0A4Y2CMG2_ARAVE</name>
<dbReference type="EMBL" id="BGPR01000216">
    <property type="protein sequence ID" value="GBM05602.1"/>
    <property type="molecule type" value="Genomic_DNA"/>
</dbReference>
<evidence type="ECO:0000313" key="1">
    <source>
        <dbReference type="EMBL" id="GBM05602.1"/>
    </source>
</evidence>
<protein>
    <submittedName>
        <fullName evidence="1">Uncharacterized protein</fullName>
    </submittedName>
</protein>
<gene>
    <name evidence="1" type="ORF">AVEN_202237_1</name>
</gene>
<comment type="caution">
    <text evidence="1">The sequence shown here is derived from an EMBL/GenBank/DDBJ whole genome shotgun (WGS) entry which is preliminary data.</text>
</comment>